<accession>A0A7G9WIT3</accession>
<feature type="domain" description="DUF3298" evidence="1">
    <location>
        <begin position="141"/>
        <end position="218"/>
    </location>
</feature>
<sequence length="233" mass="26829">MNFFNAYASIKTCKTKRTLTYDNTTMLTFAISYPKICLQNNEPVQTCINAEIQKQVDAFSQHASGELYQQAIAYYKDALEQGFPFHPYDAVLKYETTYNWNCYLSVYRDQYEYTGGAHGGTVRSSDTWNLTNGKNVPLACLFPANQDYCGLLTEQIIKQADKQYQQNPGIYFENYRELIVKNFNKESYYLTRCGIAIYYQQYDIAPYATGIVVFTIPYAAVGWRPQCFNSASE</sequence>
<protein>
    <submittedName>
        <fullName evidence="3">DUF3298 and DUF4163 domain-containing protein</fullName>
    </submittedName>
</protein>
<dbReference type="EMBL" id="CP060696">
    <property type="protein sequence ID" value="QNO18595.1"/>
    <property type="molecule type" value="Genomic_DNA"/>
</dbReference>
<gene>
    <name evidence="3" type="ORF">H6X83_02795</name>
</gene>
<dbReference type="Pfam" id="PF13739">
    <property type="entry name" value="PdaC"/>
    <property type="match status" value="1"/>
</dbReference>
<organism evidence="3 4">
    <name type="scientific">Caproicibacterium amylolyticum</name>
    <dbReference type="NCBI Taxonomy" id="2766537"/>
    <lineage>
        <taxon>Bacteria</taxon>
        <taxon>Bacillati</taxon>
        <taxon>Bacillota</taxon>
        <taxon>Clostridia</taxon>
        <taxon>Eubacteriales</taxon>
        <taxon>Oscillospiraceae</taxon>
        <taxon>Caproicibacterium</taxon>
    </lineage>
</organism>
<evidence type="ECO:0000259" key="1">
    <source>
        <dbReference type="Pfam" id="PF11738"/>
    </source>
</evidence>
<evidence type="ECO:0000313" key="3">
    <source>
        <dbReference type="EMBL" id="QNO18595.1"/>
    </source>
</evidence>
<evidence type="ECO:0000259" key="2">
    <source>
        <dbReference type="Pfam" id="PF13739"/>
    </source>
</evidence>
<feature type="domain" description="Deacetylase PdaC" evidence="2">
    <location>
        <begin position="23"/>
        <end position="120"/>
    </location>
</feature>
<keyword evidence="4" id="KW-1185">Reference proteome</keyword>
<dbReference type="AlphaFoldDB" id="A0A7G9WIT3"/>
<dbReference type="Gene3D" id="3.30.565.40">
    <property type="entry name" value="Fervidobacterium nodosum Rt17-B1 like"/>
    <property type="match status" value="1"/>
</dbReference>
<dbReference type="InterPro" id="IPR021729">
    <property type="entry name" value="DUF3298"/>
</dbReference>
<dbReference type="InterPro" id="IPR025303">
    <property type="entry name" value="PdaC"/>
</dbReference>
<dbReference type="Pfam" id="PF11738">
    <property type="entry name" value="DUF3298"/>
    <property type="match status" value="1"/>
</dbReference>
<proteinExistence type="predicted"/>
<dbReference type="RefSeq" id="WP_212507660.1">
    <property type="nucleotide sequence ID" value="NZ_CP060696.1"/>
</dbReference>
<name>A0A7G9WIT3_9FIRM</name>
<dbReference type="Gene3D" id="3.90.640.20">
    <property type="entry name" value="Heat-shock cognate protein, ATPase"/>
    <property type="match status" value="1"/>
</dbReference>
<dbReference type="Proteomes" id="UP000516046">
    <property type="component" value="Chromosome"/>
</dbReference>
<dbReference type="KEGG" id="caml:H6X83_02795"/>
<evidence type="ECO:0000313" key="4">
    <source>
        <dbReference type="Proteomes" id="UP000516046"/>
    </source>
</evidence>
<reference evidence="3 4" key="1">
    <citation type="submission" date="2020-08" db="EMBL/GenBank/DDBJ databases">
        <authorList>
            <person name="Ren C."/>
            <person name="Gu Y."/>
            <person name="Xu Y."/>
        </authorList>
    </citation>
    <scope>NUCLEOTIDE SEQUENCE [LARGE SCALE GENOMIC DNA]</scope>
    <source>
        <strain evidence="3 4">LBM18003</strain>
    </source>
</reference>
<dbReference type="InterPro" id="IPR037126">
    <property type="entry name" value="PdaC/RsiV-like_sf"/>
</dbReference>